<proteinExistence type="predicted"/>
<reference evidence="2" key="1">
    <citation type="submission" date="2018-02" db="EMBL/GenBank/DDBJ databases">
        <authorList>
            <person name="Cohen D.B."/>
            <person name="Kent A.D."/>
        </authorList>
    </citation>
    <scope>NUCLEOTIDE SEQUENCE</scope>
</reference>
<feature type="compositionally biased region" description="Basic and acidic residues" evidence="1">
    <location>
        <begin position="66"/>
        <end position="99"/>
    </location>
</feature>
<dbReference type="PANTHER" id="PTHR36045">
    <property type="entry name" value="OS04G0558500 PROTEIN"/>
    <property type="match status" value="1"/>
</dbReference>
<feature type="compositionally biased region" description="Pro residues" evidence="1">
    <location>
        <begin position="56"/>
        <end position="65"/>
    </location>
</feature>
<feature type="compositionally biased region" description="Acidic residues" evidence="1">
    <location>
        <begin position="1"/>
        <end position="17"/>
    </location>
</feature>
<organism evidence="2">
    <name type="scientific">Fagus sylvatica</name>
    <name type="common">Beechnut</name>
    <dbReference type="NCBI Taxonomy" id="28930"/>
    <lineage>
        <taxon>Eukaryota</taxon>
        <taxon>Viridiplantae</taxon>
        <taxon>Streptophyta</taxon>
        <taxon>Embryophyta</taxon>
        <taxon>Tracheophyta</taxon>
        <taxon>Spermatophyta</taxon>
        <taxon>Magnoliopsida</taxon>
        <taxon>eudicotyledons</taxon>
        <taxon>Gunneridae</taxon>
        <taxon>Pentapetalae</taxon>
        <taxon>rosids</taxon>
        <taxon>fabids</taxon>
        <taxon>Fagales</taxon>
        <taxon>Fagaceae</taxon>
        <taxon>Fagus</taxon>
    </lineage>
</organism>
<sequence length="193" mass="21813">MTGLIEDDGGSSEDEVEKLESDVKQMAQKLLEYRTTLPDQLRSILTSVLTAQRPVFPDPSEPPNPDETRDEMMECRRFEGEDKWEDSGKKRESRDKELDPVSSQHSAPNKEQFSVSLALKYAGGQAKDSEGRLCAEEDQETAEKLRLLKDKISSNVSAMPIVLKRMKECISRIDKLDSNNGIIHPAFKRKKTS</sequence>
<protein>
    <submittedName>
        <fullName evidence="2">Uncharacterized protein</fullName>
    </submittedName>
</protein>
<feature type="region of interest" description="Disordered" evidence="1">
    <location>
        <begin position="49"/>
        <end position="112"/>
    </location>
</feature>
<evidence type="ECO:0000256" key="1">
    <source>
        <dbReference type="SAM" id="MobiDB-lite"/>
    </source>
</evidence>
<dbReference type="EMBL" id="OIVN01004503">
    <property type="protein sequence ID" value="SPD17789.1"/>
    <property type="molecule type" value="Genomic_DNA"/>
</dbReference>
<accession>A0A2N9I176</accession>
<gene>
    <name evidence="2" type="ORF">FSB_LOCUS45671</name>
</gene>
<name>A0A2N9I176_FAGSY</name>
<evidence type="ECO:0000313" key="2">
    <source>
        <dbReference type="EMBL" id="SPD17789.1"/>
    </source>
</evidence>
<feature type="region of interest" description="Disordered" evidence="1">
    <location>
        <begin position="1"/>
        <end position="21"/>
    </location>
</feature>
<feature type="compositionally biased region" description="Polar residues" evidence="1">
    <location>
        <begin position="101"/>
        <end position="112"/>
    </location>
</feature>
<dbReference type="PANTHER" id="PTHR36045:SF2">
    <property type="entry name" value="OS04G0558500 PROTEIN"/>
    <property type="match status" value="1"/>
</dbReference>
<dbReference type="AlphaFoldDB" id="A0A2N9I176"/>